<organism evidence="2">
    <name type="scientific">Cyberlindnera fabianii</name>
    <name type="common">Yeast</name>
    <name type="synonym">Hansenula fabianii</name>
    <dbReference type="NCBI Taxonomy" id="36022"/>
    <lineage>
        <taxon>Eukaryota</taxon>
        <taxon>Fungi</taxon>
        <taxon>Dikarya</taxon>
        <taxon>Ascomycota</taxon>
        <taxon>Saccharomycotina</taxon>
        <taxon>Saccharomycetes</taxon>
        <taxon>Phaffomycetales</taxon>
        <taxon>Phaffomycetaceae</taxon>
        <taxon>Cyberlindnera</taxon>
    </lineage>
</organism>
<feature type="signal peptide" evidence="1">
    <location>
        <begin position="1"/>
        <end position="16"/>
    </location>
</feature>
<dbReference type="AlphaFoldDB" id="A0A061B1A2"/>
<name>A0A061B1A2_CYBFA</name>
<protein>
    <submittedName>
        <fullName evidence="2">CYFA0S12e01838g1_1</fullName>
    </submittedName>
</protein>
<dbReference type="EMBL" id="LK052897">
    <property type="protein sequence ID" value="CDR43554.1"/>
    <property type="molecule type" value="Genomic_DNA"/>
</dbReference>
<gene>
    <name evidence="2" type="ORF">CYFA0S_12e01838g</name>
</gene>
<proteinExistence type="predicted"/>
<dbReference type="OrthoDB" id="3997526at2759"/>
<keyword evidence="1" id="KW-0732">Signal</keyword>
<sequence>MQFSIAILSVAALAVAQNITTSIVDAESTVLATVTECASTVTDCPAKNGSNVTVPSVTTFEGAANNMYAGAGVAAAAAIAAFML</sequence>
<accession>A0A061B1A2</accession>
<reference evidence="2" key="1">
    <citation type="journal article" date="2014" name="Genome Announc.">
        <title>Genome sequence of the yeast Cyberlindnera fabianii (Hansenula fabianii).</title>
        <authorList>
            <person name="Freel K.C."/>
            <person name="Sarilar V."/>
            <person name="Neuveglise C."/>
            <person name="Devillers H."/>
            <person name="Friedrich A."/>
            <person name="Schacherer J."/>
        </authorList>
    </citation>
    <scope>NUCLEOTIDE SEQUENCE</scope>
    <source>
        <strain evidence="2">YJS4271</strain>
    </source>
</reference>
<feature type="chain" id="PRO_5001599036" evidence="1">
    <location>
        <begin position="17"/>
        <end position="84"/>
    </location>
</feature>
<evidence type="ECO:0000256" key="1">
    <source>
        <dbReference type="SAM" id="SignalP"/>
    </source>
</evidence>
<evidence type="ECO:0000313" key="2">
    <source>
        <dbReference type="EMBL" id="CDR43554.1"/>
    </source>
</evidence>